<keyword evidence="3" id="KW-1185">Reference proteome</keyword>
<evidence type="ECO:0000313" key="3">
    <source>
        <dbReference type="Proteomes" id="UP000013526"/>
    </source>
</evidence>
<sequence length="173" mass="18654">MSMLLMAKAMSIKVGNPLRKLVLIKLADNASDTGECWPSYQHIADQCEISRRSVIIHIDAMCEVGLLTKESRVGPKGKRSNVYVLTLDGAGAAHPEVQEIHQGSAGAALGGGAGDAHRISHSLEPVIDPKIPPVSPQGEKRPVSETPRRGTRLPNDWVLPGEWGRWAIQETGL</sequence>
<feature type="region of interest" description="Disordered" evidence="1">
    <location>
        <begin position="128"/>
        <end position="156"/>
    </location>
</feature>
<dbReference type="Pfam" id="PF13730">
    <property type="entry name" value="HTH_36"/>
    <property type="match status" value="1"/>
</dbReference>
<gene>
    <name evidence="2" type="ORF">G113_08515</name>
</gene>
<dbReference type="AlphaFoldDB" id="R1HAW2"/>
<dbReference type="OrthoDB" id="9151463at2"/>
<evidence type="ECO:0000256" key="1">
    <source>
        <dbReference type="SAM" id="MobiDB-lite"/>
    </source>
</evidence>
<evidence type="ECO:0000313" key="2">
    <source>
        <dbReference type="EMBL" id="EOD55549.1"/>
    </source>
</evidence>
<dbReference type="InterPro" id="IPR036388">
    <property type="entry name" value="WH-like_DNA-bd_sf"/>
</dbReference>
<reference evidence="2 3" key="1">
    <citation type="journal article" date="2013" name="Genome Announc.">
        <title>Draft Genome Sequence of Aeromonas molluscorum Strain 848TT, Isolated from Bivalve Molluscs.</title>
        <authorList>
            <person name="Spataro N."/>
            <person name="Farfan M."/>
            <person name="Albarral V."/>
            <person name="Sanglas A."/>
            <person name="Loren J.G."/>
            <person name="Fuste M.C."/>
            <person name="Bosch E."/>
        </authorList>
    </citation>
    <scope>NUCLEOTIDE SEQUENCE [LARGE SCALE GENOMIC DNA]</scope>
    <source>
        <strain evidence="2 3">848</strain>
    </source>
</reference>
<dbReference type="EMBL" id="AQGQ01000041">
    <property type="protein sequence ID" value="EOD55549.1"/>
    <property type="molecule type" value="Genomic_DNA"/>
</dbReference>
<comment type="caution">
    <text evidence="2">The sequence shown here is derived from an EMBL/GenBank/DDBJ whole genome shotgun (WGS) entry which is preliminary data.</text>
</comment>
<feature type="compositionally biased region" description="Basic and acidic residues" evidence="1">
    <location>
        <begin position="138"/>
        <end position="148"/>
    </location>
</feature>
<organism evidence="2 3">
    <name type="scientific">Aeromonas molluscorum 848</name>
    <dbReference type="NCBI Taxonomy" id="1268236"/>
    <lineage>
        <taxon>Bacteria</taxon>
        <taxon>Pseudomonadati</taxon>
        <taxon>Pseudomonadota</taxon>
        <taxon>Gammaproteobacteria</taxon>
        <taxon>Aeromonadales</taxon>
        <taxon>Aeromonadaceae</taxon>
        <taxon>Aeromonas</taxon>
    </lineage>
</organism>
<dbReference type="Proteomes" id="UP000013526">
    <property type="component" value="Unassembled WGS sequence"/>
</dbReference>
<name>R1HAW2_9GAMM</name>
<dbReference type="InterPro" id="IPR036390">
    <property type="entry name" value="WH_DNA-bd_sf"/>
</dbReference>
<protein>
    <recommendedName>
        <fullName evidence="4">Helix-turn-helix domain-containing protein</fullName>
    </recommendedName>
</protein>
<dbReference type="SUPFAM" id="SSF46785">
    <property type="entry name" value="Winged helix' DNA-binding domain"/>
    <property type="match status" value="1"/>
</dbReference>
<accession>R1HAW2</accession>
<dbReference type="Gene3D" id="1.10.10.10">
    <property type="entry name" value="Winged helix-like DNA-binding domain superfamily/Winged helix DNA-binding domain"/>
    <property type="match status" value="1"/>
</dbReference>
<dbReference type="RefSeq" id="WP_005898728.1">
    <property type="nucleotide sequence ID" value="NZ_AQGQ01000041.1"/>
</dbReference>
<proteinExistence type="predicted"/>
<feature type="non-terminal residue" evidence="2">
    <location>
        <position position="173"/>
    </location>
</feature>
<evidence type="ECO:0008006" key="4">
    <source>
        <dbReference type="Google" id="ProtNLM"/>
    </source>
</evidence>